<keyword evidence="2" id="KW-0472">Membrane</keyword>
<dbReference type="RefSeq" id="WP_224009864.1">
    <property type="nucleotide sequence ID" value="NZ_CAJZAF010000053.1"/>
</dbReference>
<comment type="caution">
    <text evidence="3">The sequence shown here is derived from an EMBL/GenBank/DDBJ whole genome shotgun (WGS) entry which is preliminary data.</text>
</comment>
<protein>
    <submittedName>
        <fullName evidence="3">Uncharacterized protein</fullName>
    </submittedName>
</protein>
<evidence type="ECO:0000256" key="1">
    <source>
        <dbReference type="SAM" id="MobiDB-lite"/>
    </source>
</evidence>
<evidence type="ECO:0000256" key="2">
    <source>
        <dbReference type="SAM" id="Phobius"/>
    </source>
</evidence>
<keyword evidence="2" id="KW-0812">Transmembrane</keyword>
<feature type="region of interest" description="Disordered" evidence="1">
    <location>
        <begin position="31"/>
        <end position="50"/>
    </location>
</feature>
<feature type="transmembrane region" description="Helical" evidence="2">
    <location>
        <begin position="6"/>
        <end position="25"/>
    </location>
</feature>
<name>A0ABM8Y1Y3_9BURK</name>
<organism evidence="3 4">
    <name type="scientific">Cupriavidus pinatubonensis</name>
    <dbReference type="NCBI Taxonomy" id="248026"/>
    <lineage>
        <taxon>Bacteria</taxon>
        <taxon>Pseudomonadati</taxon>
        <taxon>Pseudomonadota</taxon>
        <taxon>Betaproteobacteria</taxon>
        <taxon>Burkholderiales</taxon>
        <taxon>Burkholderiaceae</taxon>
        <taxon>Cupriavidus</taxon>
    </lineage>
</organism>
<sequence>MGYRILIVGLSVVGLVLLFGFQLRLSSKLGRREDKAMHRDNEVEKGRDVT</sequence>
<gene>
    <name evidence="3" type="ORF">LMG23994_06370</name>
</gene>
<proteinExistence type="predicted"/>
<reference evidence="3 4" key="1">
    <citation type="submission" date="2021-08" db="EMBL/GenBank/DDBJ databases">
        <authorList>
            <person name="Peeters C."/>
        </authorList>
    </citation>
    <scope>NUCLEOTIDE SEQUENCE [LARGE SCALE GENOMIC DNA]</scope>
    <source>
        <strain evidence="3 4">LMG 23994</strain>
    </source>
</reference>
<dbReference type="EMBL" id="CAJZAF010000053">
    <property type="protein sequence ID" value="CAG9186745.1"/>
    <property type="molecule type" value="Genomic_DNA"/>
</dbReference>
<keyword evidence="4" id="KW-1185">Reference proteome</keyword>
<accession>A0ABM8Y1Y3</accession>
<evidence type="ECO:0000313" key="4">
    <source>
        <dbReference type="Proteomes" id="UP000701702"/>
    </source>
</evidence>
<evidence type="ECO:0000313" key="3">
    <source>
        <dbReference type="EMBL" id="CAG9186745.1"/>
    </source>
</evidence>
<dbReference type="Proteomes" id="UP000701702">
    <property type="component" value="Unassembled WGS sequence"/>
</dbReference>
<keyword evidence="2" id="KW-1133">Transmembrane helix</keyword>